<evidence type="ECO:0000313" key="2">
    <source>
        <dbReference type="Proteomes" id="UP000281549"/>
    </source>
</evidence>
<protein>
    <submittedName>
        <fullName evidence="1">Uncharacterized protein</fullName>
    </submittedName>
</protein>
<dbReference type="EMBL" id="ML005119">
    <property type="protein sequence ID" value="RKP20055.1"/>
    <property type="molecule type" value="Genomic_DNA"/>
</dbReference>
<sequence length="77" mass="9200">MKNRLQTSSSRAAESLEQQELRLMKNRLQTSTSRAAESLERQELRFMKNREQTAKLTRYQYIKVTFRRQTFENATNA</sequence>
<accession>A0A4P9YKQ8</accession>
<dbReference type="Proteomes" id="UP000281549">
    <property type="component" value="Unassembled WGS sequence"/>
</dbReference>
<feature type="non-terminal residue" evidence="1">
    <location>
        <position position="77"/>
    </location>
</feature>
<gene>
    <name evidence="1" type="ORF">ROZALSC1DRAFT_28417</name>
</gene>
<evidence type="ECO:0000313" key="1">
    <source>
        <dbReference type="EMBL" id="RKP20055.1"/>
    </source>
</evidence>
<name>A0A4P9YKQ8_ROZAC</name>
<proteinExistence type="predicted"/>
<organism evidence="1 2">
    <name type="scientific">Rozella allomycis (strain CSF55)</name>
    <dbReference type="NCBI Taxonomy" id="988480"/>
    <lineage>
        <taxon>Eukaryota</taxon>
        <taxon>Fungi</taxon>
        <taxon>Fungi incertae sedis</taxon>
        <taxon>Cryptomycota</taxon>
        <taxon>Cryptomycota incertae sedis</taxon>
        <taxon>Rozella</taxon>
    </lineage>
</organism>
<reference evidence="2" key="1">
    <citation type="journal article" date="2018" name="Nat. Microbiol.">
        <title>Leveraging single-cell genomics to expand the fungal tree of life.</title>
        <authorList>
            <person name="Ahrendt S.R."/>
            <person name="Quandt C.A."/>
            <person name="Ciobanu D."/>
            <person name="Clum A."/>
            <person name="Salamov A."/>
            <person name="Andreopoulos B."/>
            <person name="Cheng J.F."/>
            <person name="Woyke T."/>
            <person name="Pelin A."/>
            <person name="Henrissat B."/>
            <person name="Reynolds N.K."/>
            <person name="Benny G.L."/>
            <person name="Smith M.E."/>
            <person name="James T.Y."/>
            <person name="Grigoriev I.V."/>
        </authorList>
    </citation>
    <scope>NUCLEOTIDE SEQUENCE [LARGE SCALE GENOMIC DNA]</scope>
    <source>
        <strain evidence="2">CSF55</strain>
    </source>
</reference>
<dbReference type="AlphaFoldDB" id="A0A4P9YKQ8"/>